<sequence>MSVAIAVALQELLEAEGATFHAQLTAKAFASMGGGMGLTYCTPAAASAAAALPAGTCLASMPYRSMVTAAKARHHLALAETWLALQQTRDDPQARAPLAVVPFSATVTSSTIPHEAVSEEEARTPAEQRYLRHLREEVFQSNEAWYAHFAQRERALRQRLDPTSTIACYLLLMATLFGRFSSGASAEAGRTTHCLSFTHDNLWMGTWVCGLPPRYDNLLELAVVTAATPPDAVDYAATTDDVLQAFLWPARYRHKASAEQAAVAARWHHCSAELALLQPTGGLRWGGRCVAPPGDAGGATAEATAACRSGSAFLWALNSLLSRGFAYEKEVWAMMPFVDYINYALRPNVGASVEAHPPGPPAARLRQRRAAAEEDCCYVFRTGAPVEDGEQILLHYGAYSDYELLLWYGFTLRPFLLPLPAAAADASCRVLRSLWAEAGRREAFVAWYAAQQAFLRIDRGAGADNDEEEEGVADCASARREAAREDYTAALQQCFSYKFSDFADTDGNYPARTWEAAGEGEAPTWLHELLRRFRADASAEAADAFAASAYGAAARGPCDVARAVACAAALRRLWYSDDDAAAVPAAMVRVLAQLRKRVRKEMYNLFNAHTFADCYLGILAPSDNMKEIVQRLCYLFESLDDAARARGPAAPREGTSEVEAQLLCDLQLLRSPAGVLRAIAWMELALDVPTILAAAAAAPPTQGMYSPAAAAMAVQVSSDAVLLLSTIAVVGTDEELNECYMAFEL</sequence>
<dbReference type="OrthoDB" id="341421at2759"/>
<dbReference type="InterPro" id="IPR046341">
    <property type="entry name" value="SET_dom_sf"/>
</dbReference>
<dbReference type="EMBL" id="ATMH01007016">
    <property type="protein sequence ID" value="EPY24764.1"/>
    <property type="molecule type" value="Genomic_DNA"/>
</dbReference>
<evidence type="ECO:0000313" key="2">
    <source>
        <dbReference type="Proteomes" id="UP000015354"/>
    </source>
</evidence>
<dbReference type="Proteomes" id="UP000015354">
    <property type="component" value="Unassembled WGS sequence"/>
</dbReference>
<gene>
    <name evidence="1" type="ORF">STCU_07016</name>
</gene>
<organism evidence="1 2">
    <name type="scientific">Strigomonas culicis</name>
    <dbReference type="NCBI Taxonomy" id="28005"/>
    <lineage>
        <taxon>Eukaryota</taxon>
        <taxon>Discoba</taxon>
        <taxon>Euglenozoa</taxon>
        <taxon>Kinetoplastea</taxon>
        <taxon>Metakinetoplastina</taxon>
        <taxon>Trypanosomatida</taxon>
        <taxon>Trypanosomatidae</taxon>
        <taxon>Strigomonadinae</taxon>
        <taxon>Strigomonas</taxon>
    </lineage>
</organism>
<proteinExistence type="predicted"/>
<dbReference type="AlphaFoldDB" id="S9U7I1"/>
<dbReference type="PANTHER" id="PTHR13271">
    <property type="entry name" value="UNCHARACTERIZED PUTATIVE METHYLTRANSFERASE"/>
    <property type="match status" value="1"/>
</dbReference>
<accession>S9U7I1</accession>
<protein>
    <recommendedName>
        <fullName evidence="3">SET domain-containing protein</fullName>
    </recommendedName>
</protein>
<name>S9U7I1_9TRYP</name>
<evidence type="ECO:0000313" key="1">
    <source>
        <dbReference type="EMBL" id="EPY24764.1"/>
    </source>
</evidence>
<dbReference type="SUPFAM" id="SSF82199">
    <property type="entry name" value="SET domain"/>
    <property type="match status" value="1"/>
</dbReference>
<dbReference type="InterPro" id="IPR050600">
    <property type="entry name" value="SETD3_SETD6_MTase"/>
</dbReference>
<dbReference type="Gene3D" id="3.90.1410.10">
    <property type="entry name" value="set domain protein methyltransferase, domain 1"/>
    <property type="match status" value="1"/>
</dbReference>
<dbReference type="PANTHER" id="PTHR13271:SF137">
    <property type="entry name" value="SET DOMAIN-CONTAINING PROTEIN"/>
    <property type="match status" value="1"/>
</dbReference>
<evidence type="ECO:0008006" key="3">
    <source>
        <dbReference type="Google" id="ProtNLM"/>
    </source>
</evidence>
<comment type="caution">
    <text evidence="1">The sequence shown here is derived from an EMBL/GenBank/DDBJ whole genome shotgun (WGS) entry which is preliminary data.</text>
</comment>
<keyword evidence="2" id="KW-1185">Reference proteome</keyword>
<dbReference type="GO" id="GO:0016279">
    <property type="term" value="F:protein-lysine N-methyltransferase activity"/>
    <property type="evidence" value="ECO:0007669"/>
    <property type="project" value="TreeGrafter"/>
</dbReference>
<reference evidence="1 2" key="1">
    <citation type="journal article" date="2013" name="PLoS ONE">
        <title>Predicting the Proteins of Angomonas deanei, Strigomonas culicis and Their Respective Endosymbionts Reveals New Aspects of the Trypanosomatidae Family.</title>
        <authorList>
            <person name="Motta M.C."/>
            <person name="Martins A.C."/>
            <person name="de Souza S.S."/>
            <person name="Catta-Preta C.M."/>
            <person name="Silva R."/>
            <person name="Klein C.C."/>
            <person name="de Almeida L.G."/>
            <person name="de Lima Cunha O."/>
            <person name="Ciapina L.P."/>
            <person name="Brocchi M."/>
            <person name="Colabardini A.C."/>
            <person name="de Araujo Lima B."/>
            <person name="Machado C.R."/>
            <person name="de Almeida Soares C.M."/>
            <person name="Probst C.M."/>
            <person name="de Menezes C.B."/>
            <person name="Thompson C.E."/>
            <person name="Bartholomeu D.C."/>
            <person name="Gradia D.F."/>
            <person name="Pavoni D.P."/>
            <person name="Grisard E.C."/>
            <person name="Fantinatti-Garboggini F."/>
            <person name="Marchini F.K."/>
            <person name="Rodrigues-Luiz G.F."/>
            <person name="Wagner G."/>
            <person name="Goldman G.H."/>
            <person name="Fietto J.L."/>
            <person name="Elias M.C."/>
            <person name="Goldman M.H."/>
            <person name="Sagot M.F."/>
            <person name="Pereira M."/>
            <person name="Stoco P.H."/>
            <person name="de Mendonca-Neto R.P."/>
            <person name="Teixeira S.M."/>
            <person name="Maciel T.E."/>
            <person name="de Oliveira Mendes T.A."/>
            <person name="Urmenyi T.P."/>
            <person name="de Souza W."/>
            <person name="Schenkman S."/>
            <person name="de Vasconcelos A.T."/>
        </authorList>
    </citation>
    <scope>NUCLEOTIDE SEQUENCE [LARGE SCALE GENOMIC DNA]</scope>
</reference>